<keyword evidence="11" id="KW-0051">Antiviral defense</keyword>
<keyword evidence="15" id="KW-1208">Phospholipid metabolism</keyword>
<evidence type="ECO:0000313" key="22">
    <source>
        <dbReference type="Proteomes" id="UP000472270"/>
    </source>
</evidence>
<feature type="transmembrane region" description="Helical" evidence="19">
    <location>
        <begin position="362"/>
        <end position="384"/>
    </location>
</feature>
<dbReference type="PANTHER" id="PTHR10383">
    <property type="entry name" value="SERINE INCORPORATOR"/>
    <property type="match status" value="1"/>
</dbReference>
<keyword evidence="12 19" id="KW-0472">Membrane</keyword>
<dbReference type="Pfam" id="PF03348">
    <property type="entry name" value="Serinc"/>
    <property type="match status" value="2"/>
</dbReference>
<evidence type="ECO:0000256" key="17">
    <source>
        <dbReference type="ARBA" id="ARBA00024615"/>
    </source>
</evidence>
<keyword evidence="13" id="KW-0325">Glycoprotein</keyword>
<comment type="catalytic activity">
    <reaction evidence="17">
        <text>a 1,2-diacyl-sn-glycero-3-phosphoethanolamine(in) = a 1,2-diacyl-sn-glycero-3-phosphoethanolamine(out)</text>
        <dbReference type="Rhea" id="RHEA:38895"/>
        <dbReference type="ChEBI" id="CHEBI:64612"/>
    </reaction>
</comment>
<keyword evidence="9 19" id="KW-1133">Transmembrane helix</keyword>
<dbReference type="GO" id="GO:0045087">
    <property type="term" value="P:innate immune response"/>
    <property type="evidence" value="ECO:0007669"/>
    <property type="project" value="UniProtKB-KW"/>
</dbReference>
<evidence type="ECO:0000256" key="1">
    <source>
        <dbReference type="ARBA" id="ARBA00004651"/>
    </source>
</evidence>
<comment type="similarity">
    <text evidence="2">Belongs to the TDE1 family.</text>
</comment>
<comment type="subcellular location">
    <subcellularLocation>
        <location evidence="1">Cell membrane</location>
        <topology evidence="1">Multi-pass membrane protein</topology>
    </subcellularLocation>
</comment>
<evidence type="ECO:0000256" key="13">
    <source>
        <dbReference type="ARBA" id="ARBA00023180"/>
    </source>
</evidence>
<feature type="transmembrane region" description="Helical" evidence="19">
    <location>
        <begin position="234"/>
        <end position="258"/>
    </location>
</feature>
<sequence length="435" mass="49283">MCPTHSCAVFLQLACCCGSAACSLCCGCCPKIKQSTSTRFMYTLFFMLVTVTCVIMMSPTVETAMQENIPFYTEMCNKLNAGENCSTLVGYSAVYKVCFGMACFFFLFSVFTIRVRTSTGCRAAVHNGFWFFKFVALLACCAGGFFLPNQERFLEVWRYVGAAGGFLFIIIQLMLLVQFAHRWNQNWSSGVKYNKIWYAALALVTLVLFSVAVGALVFMIMFYTDPEACFLNKLFLGVNGGLCFIVSLLAISPCIQTFQPTSGLLQSAIISVYVMYLTFSALASKPIEMVERNGKNVTVCVFPYNSGLQSETNIVTGIGTAILFGCILYSWYECFLYFPEDYDDEKTAGGQNVKYDERDGTIYSYCYFHFVFFLGSLYVMMTVTNWFHYENAKIERLLEGSWSVFWIKMASCWVCLFLYMWTLLVPMLFPKRFQA</sequence>
<dbReference type="GO" id="GO:0051607">
    <property type="term" value="P:defense response to virus"/>
    <property type="evidence" value="ECO:0007669"/>
    <property type="project" value="UniProtKB-KW"/>
</dbReference>
<keyword evidence="6" id="KW-0399">Innate immunity</keyword>
<feature type="transmembrane region" description="Helical" evidence="19">
    <location>
        <begin position="405"/>
        <end position="429"/>
    </location>
</feature>
<dbReference type="Proteomes" id="UP000472270">
    <property type="component" value="Unassembled WGS sequence"/>
</dbReference>
<keyword evidence="8" id="KW-0391">Immunity</keyword>
<dbReference type="AlphaFoldDB" id="A0A673LLT5"/>
<feature type="transmembrane region" description="Helical" evidence="19">
    <location>
        <begin position="41"/>
        <end position="61"/>
    </location>
</feature>
<keyword evidence="4" id="KW-1003">Cell membrane</keyword>
<comment type="catalytic activity">
    <reaction evidence="16">
        <text>a 1,2-diacyl-sn-glycero-3-phospho-L-serine(in) = a 1,2-diacyl-sn-glycero-3-phospho-L-serine(out)</text>
        <dbReference type="Rhea" id="RHEA:38663"/>
        <dbReference type="ChEBI" id="CHEBI:57262"/>
    </reaction>
</comment>
<evidence type="ECO:0000256" key="3">
    <source>
        <dbReference type="ARBA" id="ARBA00021252"/>
    </source>
</evidence>
<feature type="transmembrane region" description="Helical" evidence="19">
    <location>
        <begin position="159"/>
        <end position="181"/>
    </location>
</feature>
<evidence type="ECO:0000313" key="21">
    <source>
        <dbReference type="Ensembl" id="ENSSRHP00000079303.1"/>
    </source>
</evidence>
<evidence type="ECO:0000256" key="16">
    <source>
        <dbReference type="ARBA" id="ARBA00024479"/>
    </source>
</evidence>
<evidence type="ECO:0000256" key="6">
    <source>
        <dbReference type="ARBA" id="ARBA00022588"/>
    </source>
</evidence>
<feature type="transmembrane region" description="Helical" evidence="19">
    <location>
        <begin position="128"/>
        <end position="147"/>
    </location>
</feature>
<feature type="transmembrane region" description="Helical" evidence="19">
    <location>
        <begin position="196"/>
        <end position="222"/>
    </location>
</feature>
<evidence type="ECO:0000256" key="7">
    <source>
        <dbReference type="ARBA" id="ARBA00022692"/>
    </source>
</evidence>
<name>A0A673LLT5_9TELE</name>
<keyword evidence="5" id="KW-0444">Lipid biosynthesis</keyword>
<organism evidence="21 22">
    <name type="scientific">Sinocyclocheilus rhinocerous</name>
    <dbReference type="NCBI Taxonomy" id="307959"/>
    <lineage>
        <taxon>Eukaryota</taxon>
        <taxon>Metazoa</taxon>
        <taxon>Chordata</taxon>
        <taxon>Craniata</taxon>
        <taxon>Vertebrata</taxon>
        <taxon>Euteleostomi</taxon>
        <taxon>Actinopterygii</taxon>
        <taxon>Neopterygii</taxon>
        <taxon>Teleostei</taxon>
        <taxon>Ostariophysi</taxon>
        <taxon>Cypriniformes</taxon>
        <taxon>Cyprinidae</taxon>
        <taxon>Cyprininae</taxon>
        <taxon>Sinocyclocheilus</taxon>
    </lineage>
</organism>
<evidence type="ECO:0000256" key="19">
    <source>
        <dbReference type="SAM" id="Phobius"/>
    </source>
</evidence>
<evidence type="ECO:0000256" key="10">
    <source>
        <dbReference type="ARBA" id="ARBA00023098"/>
    </source>
</evidence>
<feature type="transmembrane region" description="Helical" evidence="19">
    <location>
        <begin position="314"/>
        <end position="332"/>
    </location>
</feature>
<evidence type="ECO:0000256" key="11">
    <source>
        <dbReference type="ARBA" id="ARBA00023118"/>
    </source>
</evidence>
<feature type="chain" id="PRO_5025577341" description="Serine incorporator 5" evidence="20">
    <location>
        <begin position="23"/>
        <end position="435"/>
    </location>
</feature>
<feature type="transmembrane region" description="Helical" evidence="19">
    <location>
        <begin position="264"/>
        <end position="283"/>
    </location>
</feature>
<evidence type="ECO:0000256" key="12">
    <source>
        <dbReference type="ARBA" id="ARBA00023136"/>
    </source>
</evidence>
<evidence type="ECO:0000256" key="20">
    <source>
        <dbReference type="SAM" id="SignalP"/>
    </source>
</evidence>
<protein>
    <recommendedName>
        <fullName evidence="3">Serine incorporator 5</fullName>
    </recommendedName>
</protein>
<evidence type="ECO:0000256" key="5">
    <source>
        <dbReference type="ARBA" id="ARBA00022516"/>
    </source>
</evidence>
<dbReference type="PANTHER" id="PTHR10383:SF16">
    <property type="entry name" value="SERINE INCORPORATOR 5"/>
    <property type="match status" value="1"/>
</dbReference>
<feature type="transmembrane region" description="Helical" evidence="19">
    <location>
        <begin position="88"/>
        <end position="108"/>
    </location>
</feature>
<evidence type="ECO:0000256" key="18">
    <source>
        <dbReference type="ARBA" id="ARBA00024631"/>
    </source>
</evidence>
<keyword evidence="22" id="KW-1185">Reference proteome</keyword>
<dbReference type="GO" id="GO:0008654">
    <property type="term" value="P:phospholipid biosynthetic process"/>
    <property type="evidence" value="ECO:0007669"/>
    <property type="project" value="UniProtKB-KW"/>
</dbReference>
<evidence type="ECO:0000256" key="4">
    <source>
        <dbReference type="ARBA" id="ARBA00022475"/>
    </source>
</evidence>
<proteinExistence type="inferred from homology"/>
<dbReference type="GO" id="GO:0005886">
    <property type="term" value="C:plasma membrane"/>
    <property type="evidence" value="ECO:0007669"/>
    <property type="project" value="UniProtKB-SubCell"/>
</dbReference>
<keyword evidence="20" id="KW-0732">Signal</keyword>
<comment type="catalytic activity">
    <reaction evidence="18">
        <text>a 1,2-diacyl-sn-glycero-3-phosphocholine(in) = a 1,2-diacyl-sn-glycero-3-phosphocholine(out)</text>
        <dbReference type="Rhea" id="RHEA:38571"/>
        <dbReference type="ChEBI" id="CHEBI:57643"/>
    </reaction>
</comment>
<gene>
    <name evidence="21" type="primary">serinc5</name>
</gene>
<evidence type="ECO:0000256" key="15">
    <source>
        <dbReference type="ARBA" id="ARBA00023264"/>
    </source>
</evidence>
<keyword evidence="14" id="KW-0594">Phospholipid biosynthesis</keyword>
<keyword evidence="7 19" id="KW-0812">Transmembrane</keyword>
<evidence type="ECO:0000256" key="8">
    <source>
        <dbReference type="ARBA" id="ARBA00022859"/>
    </source>
</evidence>
<dbReference type="Ensembl" id="ENSSRHT00000081455.1">
    <property type="protein sequence ID" value="ENSSRHP00000079303.1"/>
    <property type="gene ID" value="ENSSRHG00000039354.1"/>
</dbReference>
<reference evidence="21" key="2">
    <citation type="submission" date="2025-09" db="UniProtKB">
        <authorList>
            <consortium name="Ensembl"/>
        </authorList>
    </citation>
    <scope>IDENTIFICATION</scope>
</reference>
<keyword evidence="10" id="KW-0443">Lipid metabolism</keyword>
<evidence type="ECO:0000256" key="9">
    <source>
        <dbReference type="ARBA" id="ARBA00022989"/>
    </source>
</evidence>
<evidence type="ECO:0000256" key="2">
    <source>
        <dbReference type="ARBA" id="ARBA00006665"/>
    </source>
</evidence>
<dbReference type="InterPro" id="IPR005016">
    <property type="entry name" value="TDE1/TMS"/>
</dbReference>
<evidence type="ECO:0000256" key="14">
    <source>
        <dbReference type="ARBA" id="ARBA00023209"/>
    </source>
</evidence>
<accession>A0A673LLT5</accession>
<reference evidence="21" key="1">
    <citation type="submission" date="2025-08" db="UniProtKB">
        <authorList>
            <consortium name="Ensembl"/>
        </authorList>
    </citation>
    <scope>IDENTIFICATION</scope>
</reference>
<feature type="signal peptide" evidence="20">
    <location>
        <begin position="1"/>
        <end position="22"/>
    </location>
</feature>